<comment type="caution">
    <text evidence="2">The sequence shown here is derived from an EMBL/GenBank/DDBJ whole genome shotgun (WGS) entry which is preliminary data.</text>
</comment>
<keyword evidence="1" id="KW-1133">Transmembrane helix</keyword>
<dbReference type="InterPro" id="IPR007060">
    <property type="entry name" value="FtsL/DivIC"/>
</dbReference>
<dbReference type="Pfam" id="PF04977">
    <property type="entry name" value="DivIC"/>
    <property type="match status" value="1"/>
</dbReference>
<keyword evidence="1" id="KW-0812">Transmembrane</keyword>
<sequence>MIKKIIYGLIILVVLIIAFNLIKQIIEATKSGERLSLAADEVYQLEIKNKSLKKKLIRIQSPEFIEEEIRNKLGFAKKGETVVVIPDEKLKSVLGASSSAQIRLPNWLGWLRVFFQ</sequence>
<accession>A0A1F5JM10</accession>
<gene>
    <name evidence="2" type="ORF">A2867_02135</name>
</gene>
<evidence type="ECO:0008006" key="4">
    <source>
        <dbReference type="Google" id="ProtNLM"/>
    </source>
</evidence>
<protein>
    <recommendedName>
        <fullName evidence="4">Septum formation initiator</fullName>
    </recommendedName>
</protein>
<proteinExistence type="predicted"/>
<dbReference type="Proteomes" id="UP000177555">
    <property type="component" value="Unassembled WGS sequence"/>
</dbReference>
<organism evidence="2 3">
    <name type="scientific">Candidatus Daviesbacteria bacterium RIFCSPHIGHO2_01_FULL_40_11</name>
    <dbReference type="NCBI Taxonomy" id="1797762"/>
    <lineage>
        <taxon>Bacteria</taxon>
        <taxon>Candidatus Daviesiibacteriota</taxon>
    </lineage>
</organism>
<dbReference type="AlphaFoldDB" id="A0A1F5JM10"/>
<feature type="transmembrane region" description="Helical" evidence="1">
    <location>
        <begin position="6"/>
        <end position="26"/>
    </location>
</feature>
<name>A0A1F5JM10_9BACT</name>
<keyword evidence="1" id="KW-0472">Membrane</keyword>
<dbReference type="EMBL" id="MFCP01000003">
    <property type="protein sequence ID" value="OGE29639.1"/>
    <property type="molecule type" value="Genomic_DNA"/>
</dbReference>
<reference evidence="2 3" key="1">
    <citation type="journal article" date="2016" name="Nat. Commun.">
        <title>Thousands of microbial genomes shed light on interconnected biogeochemical processes in an aquifer system.</title>
        <authorList>
            <person name="Anantharaman K."/>
            <person name="Brown C.T."/>
            <person name="Hug L.A."/>
            <person name="Sharon I."/>
            <person name="Castelle C.J."/>
            <person name="Probst A.J."/>
            <person name="Thomas B.C."/>
            <person name="Singh A."/>
            <person name="Wilkins M.J."/>
            <person name="Karaoz U."/>
            <person name="Brodie E.L."/>
            <person name="Williams K.H."/>
            <person name="Hubbard S.S."/>
            <person name="Banfield J.F."/>
        </authorList>
    </citation>
    <scope>NUCLEOTIDE SEQUENCE [LARGE SCALE GENOMIC DNA]</scope>
</reference>
<evidence type="ECO:0000313" key="3">
    <source>
        <dbReference type="Proteomes" id="UP000177555"/>
    </source>
</evidence>
<evidence type="ECO:0000313" key="2">
    <source>
        <dbReference type="EMBL" id="OGE29639.1"/>
    </source>
</evidence>
<evidence type="ECO:0000256" key="1">
    <source>
        <dbReference type="SAM" id="Phobius"/>
    </source>
</evidence>